<keyword evidence="7 12" id="KW-0808">Transferase</keyword>
<dbReference type="SUPFAM" id="SSF53335">
    <property type="entry name" value="S-adenosyl-L-methionine-dependent methyltransferases"/>
    <property type="match status" value="1"/>
</dbReference>
<accession>A0A4R4W3H3</accession>
<evidence type="ECO:0000256" key="7">
    <source>
        <dbReference type="ARBA" id="ARBA00022679"/>
    </source>
</evidence>
<dbReference type="Proteomes" id="UP000294543">
    <property type="component" value="Unassembled WGS sequence"/>
</dbReference>
<keyword evidence="13" id="KW-1185">Reference proteome</keyword>
<evidence type="ECO:0000256" key="4">
    <source>
        <dbReference type="ARBA" id="ARBA00013346"/>
    </source>
</evidence>
<dbReference type="OrthoDB" id="3501659at2"/>
<evidence type="ECO:0000256" key="1">
    <source>
        <dbReference type="ARBA" id="ARBA00004496"/>
    </source>
</evidence>
<comment type="subcellular location">
    <subcellularLocation>
        <location evidence="1">Cytoplasm</location>
    </subcellularLocation>
</comment>
<comment type="similarity">
    <text evidence="2">Belongs to the methyltransferase superfamily. L-isoaspartyl/D-aspartyl protein methyltransferase family.</text>
</comment>
<evidence type="ECO:0000256" key="9">
    <source>
        <dbReference type="ARBA" id="ARBA00030757"/>
    </source>
</evidence>
<dbReference type="Pfam" id="PF01135">
    <property type="entry name" value="PCMT"/>
    <property type="match status" value="1"/>
</dbReference>
<evidence type="ECO:0000256" key="6">
    <source>
        <dbReference type="ARBA" id="ARBA00022603"/>
    </source>
</evidence>
<proteinExistence type="inferred from homology"/>
<sequence length="413" mass="45110">MRAKGEMRAQQTGQGPLCPGVQVQAEGKVAVPNTHEGRAPDLASYLTAAGVLDPEDRDSQFWLKALDEVPRHPFVPIRAWMEPQDDRPAGLIDRDADPDAWWGAVYSNCAIITQRGDGRAQLDDESVHPTSSISCPHVAVEFLRLLDLAPHHHVLEIGTGTGWTAAMLSWRLGDDQVTTIDVDESVAAAAGESLKEAGFAPLVLVGDGALGAADRAPFDRVHVTCGVRDIPYSWVQQTRPGDCIVVPWMPMPGQWGYQLRLDVLNDGTAVGSFLGGCGFMMLRSQRRPVWPPYGDRGSKSTTRLDPRTPWAAMDRGFALALAAHSPHLVIATAGWEDDGDDGAWVMRLRDLRGDGWAIAIALPGEDTHIAQGGDRQLWHDLEGAYMDWLRAGRPGRDAYRMLVTPGWQDVRLA</sequence>
<evidence type="ECO:0000313" key="12">
    <source>
        <dbReference type="EMBL" id="TDD10453.1"/>
    </source>
</evidence>
<keyword evidence="8" id="KW-0949">S-adenosyl-L-methionine</keyword>
<dbReference type="GO" id="GO:0004719">
    <property type="term" value="F:protein-L-isoaspartate (D-aspartate) O-methyltransferase activity"/>
    <property type="evidence" value="ECO:0007669"/>
    <property type="project" value="UniProtKB-EC"/>
</dbReference>
<evidence type="ECO:0000256" key="2">
    <source>
        <dbReference type="ARBA" id="ARBA00005369"/>
    </source>
</evidence>
<keyword evidence="5" id="KW-0963">Cytoplasm</keyword>
<evidence type="ECO:0000256" key="11">
    <source>
        <dbReference type="ARBA" id="ARBA00031350"/>
    </source>
</evidence>
<dbReference type="GO" id="GO:0032259">
    <property type="term" value="P:methylation"/>
    <property type="evidence" value="ECO:0007669"/>
    <property type="project" value="UniProtKB-KW"/>
</dbReference>
<dbReference type="EC" id="2.1.1.77" evidence="3"/>
<dbReference type="CDD" id="cd02440">
    <property type="entry name" value="AdoMet_MTases"/>
    <property type="match status" value="1"/>
</dbReference>
<evidence type="ECO:0000256" key="3">
    <source>
        <dbReference type="ARBA" id="ARBA00011890"/>
    </source>
</evidence>
<dbReference type="GO" id="GO:0005737">
    <property type="term" value="C:cytoplasm"/>
    <property type="evidence" value="ECO:0007669"/>
    <property type="project" value="UniProtKB-SubCell"/>
</dbReference>
<evidence type="ECO:0000313" key="13">
    <source>
        <dbReference type="Proteomes" id="UP000294543"/>
    </source>
</evidence>
<organism evidence="12 13">
    <name type="scientific">Nonomuraea diastatica</name>
    <dbReference type="NCBI Taxonomy" id="1848329"/>
    <lineage>
        <taxon>Bacteria</taxon>
        <taxon>Bacillati</taxon>
        <taxon>Actinomycetota</taxon>
        <taxon>Actinomycetes</taxon>
        <taxon>Streptosporangiales</taxon>
        <taxon>Streptosporangiaceae</taxon>
        <taxon>Nonomuraea</taxon>
    </lineage>
</organism>
<dbReference type="Gene3D" id="3.40.50.150">
    <property type="entry name" value="Vaccinia Virus protein VP39"/>
    <property type="match status" value="1"/>
</dbReference>
<name>A0A4R4W3H3_9ACTN</name>
<evidence type="ECO:0000256" key="8">
    <source>
        <dbReference type="ARBA" id="ARBA00022691"/>
    </source>
</evidence>
<reference evidence="12 13" key="1">
    <citation type="submission" date="2019-03" db="EMBL/GenBank/DDBJ databases">
        <title>Draft genome sequences of novel Actinobacteria.</title>
        <authorList>
            <person name="Sahin N."/>
            <person name="Ay H."/>
            <person name="Saygin H."/>
        </authorList>
    </citation>
    <scope>NUCLEOTIDE SEQUENCE [LARGE SCALE GENOMIC DNA]</scope>
    <source>
        <strain evidence="12 13">KC712</strain>
    </source>
</reference>
<dbReference type="AlphaFoldDB" id="A0A4R4W3H3"/>
<dbReference type="InterPro" id="IPR000682">
    <property type="entry name" value="PCMT"/>
</dbReference>
<dbReference type="EMBL" id="SMKP01000230">
    <property type="protein sequence ID" value="TDD10453.1"/>
    <property type="molecule type" value="Genomic_DNA"/>
</dbReference>
<dbReference type="InterPro" id="IPR029063">
    <property type="entry name" value="SAM-dependent_MTases_sf"/>
</dbReference>
<protein>
    <recommendedName>
        <fullName evidence="4">Protein-L-isoaspartate O-methyltransferase</fullName>
        <ecNumber evidence="3">2.1.1.77</ecNumber>
    </recommendedName>
    <alternativeName>
        <fullName evidence="11">L-isoaspartyl protein carboxyl methyltransferase</fullName>
    </alternativeName>
    <alternativeName>
        <fullName evidence="9">Protein L-isoaspartyl methyltransferase</fullName>
    </alternativeName>
    <alternativeName>
        <fullName evidence="10">Protein-beta-aspartate methyltransferase</fullName>
    </alternativeName>
</protein>
<evidence type="ECO:0000256" key="5">
    <source>
        <dbReference type="ARBA" id="ARBA00022490"/>
    </source>
</evidence>
<gene>
    <name evidence="12" type="ORF">E1294_46105</name>
</gene>
<keyword evidence="6 12" id="KW-0489">Methyltransferase</keyword>
<comment type="caution">
    <text evidence="12">The sequence shown here is derived from an EMBL/GenBank/DDBJ whole genome shotgun (WGS) entry which is preliminary data.</text>
</comment>
<dbReference type="PANTHER" id="PTHR11579">
    <property type="entry name" value="PROTEIN-L-ISOASPARTATE O-METHYLTRANSFERASE"/>
    <property type="match status" value="1"/>
</dbReference>
<dbReference type="PANTHER" id="PTHR11579:SF0">
    <property type="entry name" value="PROTEIN-L-ISOASPARTATE(D-ASPARTATE) O-METHYLTRANSFERASE"/>
    <property type="match status" value="1"/>
</dbReference>
<evidence type="ECO:0000256" key="10">
    <source>
        <dbReference type="ARBA" id="ARBA00031323"/>
    </source>
</evidence>